<dbReference type="AlphaFoldDB" id="A0A816TF51"/>
<comment type="caution">
    <text evidence="3">The sequence shown here is derived from an EMBL/GenBank/DDBJ whole genome shotgun (WGS) entry which is preliminary data.</text>
</comment>
<gene>
    <name evidence="3" type="ORF">MBJ925_LOCUS21349</name>
    <name evidence="4" type="ORF">SMN809_LOCUS10938</name>
</gene>
<dbReference type="Pfam" id="PF14529">
    <property type="entry name" value="Exo_endo_phos_2"/>
    <property type="match status" value="1"/>
</dbReference>
<keyword evidence="1" id="KW-0472">Membrane</keyword>
<reference evidence="3" key="1">
    <citation type="submission" date="2021-02" db="EMBL/GenBank/DDBJ databases">
        <authorList>
            <person name="Nowell W R."/>
        </authorList>
    </citation>
    <scope>NUCLEOTIDE SEQUENCE</scope>
</reference>
<dbReference type="Gene3D" id="3.60.10.10">
    <property type="entry name" value="Endonuclease/exonuclease/phosphatase"/>
    <property type="match status" value="1"/>
</dbReference>
<keyword evidence="1" id="KW-0812">Transmembrane</keyword>
<evidence type="ECO:0000313" key="3">
    <source>
        <dbReference type="EMBL" id="CAF2095648.1"/>
    </source>
</evidence>
<evidence type="ECO:0000259" key="2">
    <source>
        <dbReference type="Pfam" id="PF14529"/>
    </source>
</evidence>
<organism evidence="3 5">
    <name type="scientific">Rotaria magnacalcarata</name>
    <dbReference type="NCBI Taxonomy" id="392030"/>
    <lineage>
        <taxon>Eukaryota</taxon>
        <taxon>Metazoa</taxon>
        <taxon>Spiralia</taxon>
        <taxon>Gnathifera</taxon>
        <taxon>Rotifera</taxon>
        <taxon>Eurotatoria</taxon>
        <taxon>Bdelloidea</taxon>
        <taxon>Philodinida</taxon>
        <taxon>Philodinidae</taxon>
        <taxon>Rotaria</taxon>
    </lineage>
</organism>
<feature type="domain" description="Endonuclease/exonuclease/phosphatase" evidence="2">
    <location>
        <begin position="126"/>
        <end position="182"/>
    </location>
</feature>
<accession>A0A816TF51</accession>
<dbReference type="EMBL" id="CAJNRE010010753">
    <property type="protein sequence ID" value="CAF2095648.1"/>
    <property type="molecule type" value="Genomic_DNA"/>
</dbReference>
<proteinExistence type="predicted"/>
<feature type="transmembrane region" description="Helical" evidence="1">
    <location>
        <begin position="110"/>
        <end position="129"/>
    </location>
</feature>
<protein>
    <recommendedName>
        <fullName evidence="2">Endonuclease/exonuclease/phosphatase domain-containing protein</fullName>
    </recommendedName>
</protein>
<keyword evidence="1" id="KW-1133">Transmembrane helix</keyword>
<dbReference type="EMBL" id="CAJOBI010003844">
    <property type="protein sequence ID" value="CAF3982523.1"/>
    <property type="molecule type" value="Genomic_DNA"/>
</dbReference>
<evidence type="ECO:0000313" key="5">
    <source>
        <dbReference type="Proteomes" id="UP000663824"/>
    </source>
</evidence>
<dbReference type="InterPro" id="IPR036691">
    <property type="entry name" value="Endo/exonu/phosph_ase_sf"/>
</dbReference>
<dbReference type="Proteomes" id="UP000663824">
    <property type="component" value="Unassembled WGS sequence"/>
</dbReference>
<name>A0A816TF51_9BILA</name>
<sequence length="183" mass="20703">MCKEWNERISDIDICKHWKKERPTIEYQPLNLLLFTIQCLSTHIADLDLLISTYTPQICILTGVGSKIKNPPNIPFYNWICQVGTNSFGGVAIIVHNSLKTRTILQASNFILLELTVLSEVVLIGAIYVPPGSSIPFNLLETNVSKKIYIFGDYNAKHAQWMCNTNNTSGNELKSWLDEKDTN</sequence>
<evidence type="ECO:0000313" key="4">
    <source>
        <dbReference type="EMBL" id="CAF3982523.1"/>
    </source>
</evidence>
<dbReference type="GO" id="GO:0003824">
    <property type="term" value="F:catalytic activity"/>
    <property type="evidence" value="ECO:0007669"/>
    <property type="project" value="InterPro"/>
</dbReference>
<dbReference type="InterPro" id="IPR005135">
    <property type="entry name" value="Endo/exonuclease/phosphatase"/>
</dbReference>
<dbReference type="SUPFAM" id="SSF56219">
    <property type="entry name" value="DNase I-like"/>
    <property type="match status" value="1"/>
</dbReference>
<dbReference type="Proteomes" id="UP000676336">
    <property type="component" value="Unassembled WGS sequence"/>
</dbReference>
<evidence type="ECO:0000256" key="1">
    <source>
        <dbReference type="SAM" id="Phobius"/>
    </source>
</evidence>